<gene>
    <name evidence="1" type="ORF">SAMN06297397_0941</name>
</gene>
<keyword evidence="2" id="KW-1185">Reference proteome</keyword>
<evidence type="ECO:0000313" key="2">
    <source>
        <dbReference type="Proteomes" id="UP000192328"/>
    </source>
</evidence>
<evidence type="ECO:0000313" key="1">
    <source>
        <dbReference type="EMBL" id="SMC43402.1"/>
    </source>
</evidence>
<proteinExistence type="predicted"/>
<name>A0AC61PJN2_9FIRM</name>
<sequence length="64" mass="7227">MKRNPEICPYCCHVILDDDQEYCDYCGMDIEEEVPGEKASGSCFGSIGTFILVILLFIYLVAKK</sequence>
<comment type="caution">
    <text evidence="1">The sequence shown here is derived from an EMBL/GenBank/DDBJ whole genome shotgun (WGS) entry which is preliminary data.</text>
</comment>
<reference evidence="1" key="1">
    <citation type="submission" date="2017-04" db="EMBL/GenBank/DDBJ databases">
        <authorList>
            <person name="Varghese N."/>
            <person name="Submissions S."/>
        </authorList>
    </citation>
    <scope>NUCLEOTIDE SEQUENCE</scope>
    <source>
        <strain evidence="1">WTE2008</strain>
    </source>
</reference>
<accession>A0AC61PJN2</accession>
<dbReference type="Proteomes" id="UP000192328">
    <property type="component" value="Unassembled WGS sequence"/>
</dbReference>
<organism evidence="1 2">
    <name type="scientific">Aristaeella lactis</name>
    <dbReference type="NCBI Taxonomy" id="3046383"/>
    <lineage>
        <taxon>Bacteria</taxon>
        <taxon>Bacillati</taxon>
        <taxon>Bacillota</taxon>
        <taxon>Clostridia</taxon>
        <taxon>Eubacteriales</taxon>
        <taxon>Aristaeellaceae</taxon>
        <taxon>Aristaeella</taxon>
    </lineage>
</organism>
<protein>
    <submittedName>
        <fullName evidence="1">Uncharacterized protein</fullName>
    </submittedName>
</protein>
<dbReference type="EMBL" id="FWXZ01000001">
    <property type="protein sequence ID" value="SMC43402.1"/>
    <property type="molecule type" value="Genomic_DNA"/>
</dbReference>